<dbReference type="RefSeq" id="WP_084755771.1">
    <property type="nucleotide sequence ID" value="NZ_FRAP01000022.1"/>
</dbReference>
<evidence type="ECO:0000256" key="1">
    <source>
        <dbReference type="SAM" id="Phobius"/>
    </source>
</evidence>
<feature type="transmembrane region" description="Helical" evidence="1">
    <location>
        <begin position="138"/>
        <end position="159"/>
    </location>
</feature>
<keyword evidence="1" id="KW-0472">Membrane</keyword>
<proteinExistence type="predicted"/>
<evidence type="ECO:0000313" key="2">
    <source>
        <dbReference type="EMBL" id="SHL24243.1"/>
    </source>
</evidence>
<dbReference type="AlphaFoldDB" id="A0A1M6Z1I7"/>
<gene>
    <name evidence="2" type="ORF">SAMN05443637_12227</name>
</gene>
<feature type="transmembrane region" description="Helical" evidence="1">
    <location>
        <begin position="109"/>
        <end position="131"/>
    </location>
</feature>
<reference evidence="2 3" key="1">
    <citation type="submission" date="2016-11" db="EMBL/GenBank/DDBJ databases">
        <authorList>
            <person name="Jaros S."/>
            <person name="Januszkiewicz K."/>
            <person name="Wedrychowicz H."/>
        </authorList>
    </citation>
    <scope>NUCLEOTIDE SEQUENCE [LARGE SCALE GENOMIC DNA]</scope>
    <source>
        <strain evidence="2 3">DSM 43832</strain>
    </source>
</reference>
<organism evidence="2 3">
    <name type="scientific">Pseudonocardia thermophila</name>
    <dbReference type="NCBI Taxonomy" id="1848"/>
    <lineage>
        <taxon>Bacteria</taxon>
        <taxon>Bacillati</taxon>
        <taxon>Actinomycetota</taxon>
        <taxon>Actinomycetes</taxon>
        <taxon>Pseudonocardiales</taxon>
        <taxon>Pseudonocardiaceae</taxon>
        <taxon>Pseudonocardia</taxon>
    </lineage>
</organism>
<name>A0A1M6Z1I7_PSETH</name>
<evidence type="ECO:0000313" key="3">
    <source>
        <dbReference type="Proteomes" id="UP000184363"/>
    </source>
</evidence>
<accession>A0A1M6Z1I7</accession>
<protein>
    <submittedName>
        <fullName evidence="2">Uncharacterized protein</fullName>
    </submittedName>
</protein>
<keyword evidence="1" id="KW-1133">Transmembrane helix</keyword>
<feature type="transmembrane region" description="Helical" evidence="1">
    <location>
        <begin position="165"/>
        <end position="189"/>
    </location>
</feature>
<dbReference type="EMBL" id="FRAP01000022">
    <property type="protein sequence ID" value="SHL24243.1"/>
    <property type="molecule type" value="Genomic_DNA"/>
</dbReference>
<keyword evidence="1" id="KW-0812">Transmembrane</keyword>
<dbReference type="OrthoDB" id="4868427at2"/>
<dbReference type="Proteomes" id="UP000184363">
    <property type="component" value="Unassembled WGS sequence"/>
</dbReference>
<dbReference type="STRING" id="1848.SAMN05443637_12227"/>
<keyword evidence="3" id="KW-1185">Reference proteome</keyword>
<sequence length="193" mass="19724">MSTTTATPHPTTYAARPAADRGLDEPTAIVREYTYPDQYRYPAPNRFEIDNVARDVPEPGDLDPVKLWTGGIATAVVAALIGLVGALVVQAVTTSALHLPAAAIGEHTTILLCTLAALGALAATGLAHLLVVSTPRPLAYLGWIVGLATTAATVLPFLTIPALPLAAATAVIHLVIGLAIGSLVAGAVAGSRR</sequence>
<feature type="transmembrane region" description="Helical" evidence="1">
    <location>
        <begin position="67"/>
        <end position="89"/>
    </location>
</feature>